<evidence type="ECO:0000313" key="7">
    <source>
        <dbReference type="Proteomes" id="UP000663281"/>
    </source>
</evidence>
<organism evidence="6 7">
    <name type="scientific">Shewanella cyperi</name>
    <dbReference type="NCBI Taxonomy" id="2814292"/>
    <lineage>
        <taxon>Bacteria</taxon>
        <taxon>Pseudomonadati</taxon>
        <taxon>Pseudomonadota</taxon>
        <taxon>Gammaproteobacteria</taxon>
        <taxon>Alteromonadales</taxon>
        <taxon>Shewanellaceae</taxon>
        <taxon>Shewanella</taxon>
    </lineage>
</organism>
<dbReference type="CDD" id="cd08168">
    <property type="entry name" value="Cytochrom_C3"/>
    <property type="match status" value="1"/>
</dbReference>
<dbReference type="Pfam" id="PF22111">
    <property type="entry name" value="MtrC-MtrF_N"/>
    <property type="match status" value="1"/>
</dbReference>
<feature type="domain" description="Outer membrane cytochrome MtrC/MtrF-like" evidence="4">
    <location>
        <begin position="187"/>
        <end position="313"/>
    </location>
</feature>
<evidence type="ECO:0000259" key="5">
    <source>
        <dbReference type="Pfam" id="PF22118"/>
    </source>
</evidence>
<feature type="signal peptide" evidence="2">
    <location>
        <begin position="1"/>
        <end position="26"/>
    </location>
</feature>
<dbReference type="Proteomes" id="UP000663281">
    <property type="component" value="Chromosome"/>
</dbReference>
<dbReference type="InterPro" id="IPR054334">
    <property type="entry name" value="MtrC-MtrF_dom_I"/>
</dbReference>
<dbReference type="GO" id="GO:0016491">
    <property type="term" value="F:oxidoreductase activity"/>
    <property type="evidence" value="ECO:0007669"/>
    <property type="project" value="TreeGrafter"/>
</dbReference>
<dbReference type="RefSeq" id="WP_207325847.1">
    <property type="nucleotide sequence ID" value="NZ_CP071504.1"/>
</dbReference>
<dbReference type="InterPro" id="IPR020014">
    <property type="entry name" value="Decahaem_cyt-c_OmcA/MtrC"/>
</dbReference>
<dbReference type="InterPro" id="IPR054337">
    <property type="entry name" value="Mtrc-MtrF-like_dom_II/IV"/>
</dbReference>
<keyword evidence="1 2" id="KW-0732">Signal</keyword>
<name>A0A975AM89_9GAMM</name>
<evidence type="ECO:0000259" key="4">
    <source>
        <dbReference type="Pfam" id="PF22113"/>
    </source>
</evidence>
<protein>
    <submittedName>
        <fullName evidence="6">OmcA/MtrC family decaheme c-type cytochrome</fullName>
    </submittedName>
</protein>
<dbReference type="InterPro" id="IPR054355">
    <property type="entry name" value="MtrF-like_dom_III"/>
</dbReference>
<sequence>MSSNSFISRHRASLLPLLALCLSACGGSDGKDGEPGAPAGDPAISIDSLTIDINSVKLTDGIPEVNFSVHNQDDEAVIGIPSARFIAAQLLPQGYTNAGDASQWQHFGAETCDANCPGIFTDFKNGSYSYKFSTVLDGMNGQSLVAGATERMIVKVGGDNLADGTALPVTNQHLDWTVAGNDPVYGREIVSIEACNGCHTDLAFHRGNYNQTQTCVSCHNLTRVSDPAHVFAPMIHNKHLEGFPRSLSDCQVCHKDNDMLAERDNWHTVPTMEACGSCHTDIDFVAGTGHPAQANNANCVACHNAEWTAEVHSDADRQMALAQFQADITSASMDDSGTVTVAVKLSNPQTGEVFGAANTLSFVSDLRIYANWGLSVDYTNRSARNIRLHEVEPISGSNGSFTYQITGLTILPGTEVDLGTLAIQGRICAGGASLTACGDNVDALPIKASHVSFSNTALSAKGRRTIVANDSCGNCHGDQQLTIHGARNDLEGQCQLCHNHNRTADATAANPSHTSVDFKQLIHALHGGKFEGFEELHFPSELGNCATCHVNNDSGVLSIALPLAKEVQPLALSDGSFTSATAAICSNCHEDEQTHNHMIQQGAAFAASLADATAGTESCATCHGQGGPVDVLKVHPIR</sequence>
<dbReference type="PANTHER" id="PTHR35038">
    <property type="entry name" value="DISSIMILATORY SULFITE REDUCTASE SIRA"/>
    <property type="match status" value="1"/>
</dbReference>
<dbReference type="KEGG" id="scyp:JYB88_06165"/>
<evidence type="ECO:0000313" key="6">
    <source>
        <dbReference type="EMBL" id="QSX31217.1"/>
    </source>
</evidence>
<dbReference type="NCBIfam" id="TIGR03507">
    <property type="entry name" value="decahem_SO1788"/>
    <property type="match status" value="1"/>
</dbReference>
<dbReference type="EMBL" id="CP071504">
    <property type="protein sequence ID" value="QSX31217.1"/>
    <property type="molecule type" value="Genomic_DNA"/>
</dbReference>
<dbReference type="Gene3D" id="1.10.720.180">
    <property type="match status" value="2"/>
</dbReference>
<accession>A0A975AM89</accession>
<feature type="domain" description="Decaheme cytochrome c component MtrC/MtrF" evidence="3">
    <location>
        <begin position="59"/>
        <end position="179"/>
    </location>
</feature>
<dbReference type="Gene3D" id="3.90.10.10">
    <property type="entry name" value="Cytochrome C3"/>
    <property type="match status" value="1"/>
</dbReference>
<evidence type="ECO:0000259" key="3">
    <source>
        <dbReference type="Pfam" id="PF22111"/>
    </source>
</evidence>
<dbReference type="InterPro" id="IPR036280">
    <property type="entry name" value="Multihaem_cyt_sf"/>
</dbReference>
<reference evidence="6 7" key="1">
    <citation type="submission" date="2021-03" db="EMBL/GenBank/DDBJ databases">
        <title>Novel species identification of genus Shewanella.</title>
        <authorList>
            <person name="Liu G."/>
            <person name="Zhang Q."/>
        </authorList>
    </citation>
    <scope>NUCLEOTIDE SEQUENCE [LARGE SCALE GENOMIC DNA]</scope>
    <source>
        <strain evidence="6 7">FJAT-53726</strain>
    </source>
</reference>
<gene>
    <name evidence="6" type="ORF">JYB88_06165</name>
</gene>
<dbReference type="Pfam" id="PF22113">
    <property type="entry name" value="Mtrc-MtrF_II-IV_dom"/>
    <property type="match status" value="2"/>
</dbReference>
<evidence type="ECO:0000256" key="1">
    <source>
        <dbReference type="ARBA" id="ARBA00022729"/>
    </source>
</evidence>
<evidence type="ECO:0000256" key="2">
    <source>
        <dbReference type="SAM" id="SignalP"/>
    </source>
</evidence>
<dbReference type="SUPFAM" id="SSF48695">
    <property type="entry name" value="Multiheme cytochromes"/>
    <property type="match status" value="1"/>
</dbReference>
<dbReference type="InterPro" id="IPR051829">
    <property type="entry name" value="Multiheme_Cytochr_ET"/>
</dbReference>
<feature type="domain" description="Decaheme cytochrome c component MtrF-like" evidence="5">
    <location>
        <begin position="320"/>
        <end position="458"/>
    </location>
</feature>
<dbReference type="PANTHER" id="PTHR35038:SF6">
    <property type="entry name" value="SURFACE LOCALIZED DECAHEME CYTOCHROME C LIPOPROTEIN"/>
    <property type="match status" value="1"/>
</dbReference>
<dbReference type="Pfam" id="PF22118">
    <property type="entry name" value="MtrF-like_dom-III"/>
    <property type="match status" value="1"/>
</dbReference>
<keyword evidence="7" id="KW-1185">Reference proteome</keyword>
<feature type="domain" description="Outer membrane cytochrome MtrC/MtrF-like" evidence="4">
    <location>
        <begin position="464"/>
        <end position="636"/>
    </location>
</feature>
<feature type="chain" id="PRO_5037340066" evidence="2">
    <location>
        <begin position="27"/>
        <end position="638"/>
    </location>
</feature>
<dbReference type="AlphaFoldDB" id="A0A975AM89"/>
<proteinExistence type="predicted"/>